<dbReference type="InterPro" id="IPR014718">
    <property type="entry name" value="GH-type_carb-bd"/>
</dbReference>
<dbReference type="AlphaFoldDB" id="A0A4R3KSY5"/>
<dbReference type="InterPro" id="IPR008928">
    <property type="entry name" value="6-hairpin_glycosidase_sf"/>
</dbReference>
<dbReference type="GO" id="GO:0000224">
    <property type="term" value="F:peptide-N4-(N-acetyl-beta-glucosaminyl)asparagine amidase activity"/>
    <property type="evidence" value="ECO:0007669"/>
    <property type="project" value="TreeGrafter"/>
</dbReference>
<feature type="compositionally biased region" description="Basic and acidic residues" evidence="4">
    <location>
        <begin position="762"/>
        <end position="782"/>
    </location>
</feature>
<comment type="subunit">
    <text evidence="2">Monomer.</text>
</comment>
<evidence type="ECO:0000256" key="4">
    <source>
        <dbReference type="SAM" id="MobiDB-lite"/>
    </source>
</evidence>
<dbReference type="PANTHER" id="PTHR12143:SF39">
    <property type="entry name" value="SECRETED PROTEIN"/>
    <property type="match status" value="1"/>
</dbReference>
<evidence type="ECO:0000256" key="3">
    <source>
        <dbReference type="ARBA" id="ARBA00022837"/>
    </source>
</evidence>
<accession>A0A4R3KSY5</accession>
<dbReference type="SUPFAM" id="SSF48208">
    <property type="entry name" value="Six-hairpin glycosidases"/>
    <property type="match status" value="1"/>
</dbReference>
<dbReference type="GO" id="GO:0006516">
    <property type="term" value="P:glycoprotein catabolic process"/>
    <property type="evidence" value="ECO:0007669"/>
    <property type="project" value="TreeGrafter"/>
</dbReference>
<dbReference type="GO" id="GO:0005975">
    <property type="term" value="P:carbohydrate metabolic process"/>
    <property type="evidence" value="ECO:0007669"/>
    <property type="project" value="InterPro"/>
</dbReference>
<evidence type="ECO:0000256" key="2">
    <source>
        <dbReference type="ARBA" id="ARBA00011245"/>
    </source>
</evidence>
<organism evidence="8 9">
    <name type="scientific">Anseongella ginsenosidimutans</name>
    <dbReference type="NCBI Taxonomy" id="496056"/>
    <lineage>
        <taxon>Bacteria</taxon>
        <taxon>Pseudomonadati</taxon>
        <taxon>Bacteroidota</taxon>
        <taxon>Sphingobacteriia</taxon>
        <taxon>Sphingobacteriales</taxon>
        <taxon>Sphingobacteriaceae</taxon>
        <taxon>Anseongella</taxon>
    </lineage>
</organism>
<dbReference type="GO" id="GO:0005829">
    <property type="term" value="C:cytosol"/>
    <property type="evidence" value="ECO:0007669"/>
    <property type="project" value="TreeGrafter"/>
</dbReference>
<dbReference type="RefSeq" id="WP_132129144.1">
    <property type="nucleotide sequence ID" value="NZ_CP042432.1"/>
</dbReference>
<comment type="cofactor">
    <cofactor evidence="1">
        <name>Ca(2+)</name>
        <dbReference type="ChEBI" id="CHEBI:29108"/>
    </cofactor>
</comment>
<dbReference type="InterPro" id="IPR012939">
    <property type="entry name" value="Glyco_hydro_92"/>
</dbReference>
<dbReference type="Pfam" id="PF07971">
    <property type="entry name" value="Glyco_hydro_92"/>
    <property type="match status" value="1"/>
</dbReference>
<keyword evidence="9" id="KW-1185">Reference proteome</keyword>
<dbReference type="NCBIfam" id="TIGR01180">
    <property type="entry name" value="aman2_put"/>
    <property type="match status" value="1"/>
</dbReference>
<proteinExistence type="predicted"/>
<feature type="domain" description="Glycosyl hydrolase family 92 N-terminal" evidence="7">
    <location>
        <begin position="30"/>
        <end position="269"/>
    </location>
</feature>
<evidence type="ECO:0000259" key="7">
    <source>
        <dbReference type="Pfam" id="PF17678"/>
    </source>
</evidence>
<feature type="chain" id="PRO_5020997200" evidence="5">
    <location>
        <begin position="25"/>
        <end position="782"/>
    </location>
</feature>
<dbReference type="OrthoDB" id="9758101at2"/>
<dbReference type="InterPro" id="IPR041371">
    <property type="entry name" value="GH92_N"/>
</dbReference>
<dbReference type="GO" id="GO:0030246">
    <property type="term" value="F:carbohydrate binding"/>
    <property type="evidence" value="ECO:0007669"/>
    <property type="project" value="InterPro"/>
</dbReference>
<evidence type="ECO:0000313" key="9">
    <source>
        <dbReference type="Proteomes" id="UP000295807"/>
    </source>
</evidence>
<dbReference type="FunFam" id="1.20.1610.10:FF:000001">
    <property type="entry name" value="Putative alpha-1,2-mannosidase"/>
    <property type="match status" value="1"/>
</dbReference>
<name>A0A4R3KSY5_9SPHI</name>
<feature type="region of interest" description="Disordered" evidence="4">
    <location>
        <begin position="756"/>
        <end position="782"/>
    </location>
</feature>
<evidence type="ECO:0000256" key="5">
    <source>
        <dbReference type="SAM" id="SignalP"/>
    </source>
</evidence>
<feature type="signal peptide" evidence="5">
    <location>
        <begin position="1"/>
        <end position="24"/>
    </location>
</feature>
<protein>
    <submittedName>
        <fullName evidence="8">Putative alpha-1,2-mannosidase</fullName>
    </submittedName>
</protein>
<reference evidence="8 9" key="1">
    <citation type="submission" date="2019-03" db="EMBL/GenBank/DDBJ databases">
        <title>Genomic Encyclopedia of Type Strains, Phase IV (KMG-IV): sequencing the most valuable type-strain genomes for metagenomic binning, comparative biology and taxonomic classification.</title>
        <authorList>
            <person name="Goeker M."/>
        </authorList>
    </citation>
    <scope>NUCLEOTIDE SEQUENCE [LARGE SCALE GENOMIC DNA]</scope>
    <source>
        <strain evidence="8 9">DSM 21100</strain>
    </source>
</reference>
<dbReference type="Gene3D" id="3.30.2080.10">
    <property type="entry name" value="GH92 mannosidase domain"/>
    <property type="match status" value="1"/>
</dbReference>
<feature type="domain" description="Glycosyl hydrolase family 92" evidence="6">
    <location>
        <begin position="275"/>
        <end position="737"/>
    </location>
</feature>
<dbReference type="Proteomes" id="UP000295807">
    <property type="component" value="Unassembled WGS sequence"/>
</dbReference>
<dbReference type="Gene3D" id="1.20.1610.10">
    <property type="entry name" value="alpha-1,2-mannosidases domains"/>
    <property type="match status" value="1"/>
</dbReference>
<sequence length="782" mass="87985">MNLYFTRTLFLVFIVFSFPAVSPAQQLTSYVNPFTGTAEHGHTFPGATLPFGMVQLSPDTGIEGWDWCSGYHDSDSSIMGFSHLHLSGTGGGDLGDVLLMASTGEWETAPGSKEDPDAGYRSRFSHDTEEASPGYYSVLLEDDDIRAEMTTALRTGFHRYTFPASEESNIIVDLEHGIRDRTTESFIEVTAENELVGMRRSSGWAADQYVYFVARFSKPFKELTLAEDDALQEAREPSPGRRTEGKASKALLRFTTKEGEAILVKVGISAVSIEGARKNMEGEISHWNFNRVRKDAQETWETELERIEVEGGTRDQMVTFYTALYHTMIHPNISMDVDRRYRGRDGEIHTAKDFTAYTLFSLWDTFRALHPLYEIILPERNVDFIKSMLAGYEQAGKLPVWELASNETGTMIGYHSVPVIVGALLRGNDNFDKDLAYRAMKHSAMENERGLIHYKRMGYIPRELENNSVSKTLEYAYDDWCIAQAARLLEKEKDAEYFAARAMNYKNTIDSVSGFARGKDSSGAWNPDFDPVEVSILGRGDFTEGNSWQYTFFVPHDVEGLINLLGGDKAFAEKLDALFTQEAVVDNEHAVDVTGLIGQYAHGNEPSHHVAYLYNYAGQPWKTQAMVRRIMTELYGSGRAGLSGNEDCGQMSAWYILSSMGFYPVNPASGEYVIGSPLFEEMTIHTGSGEDFEIRVRNDNAEVDKYVQSVYLNRQHYPKSFIRHETIMNGGKLEFSMVGVPSYEWAVSPAYRPGKTQIRTAAPEKEKEAPVPPDARRRMPRR</sequence>
<evidence type="ECO:0000259" key="6">
    <source>
        <dbReference type="Pfam" id="PF07971"/>
    </source>
</evidence>
<dbReference type="PANTHER" id="PTHR12143">
    <property type="entry name" value="PEPTIDE N-GLYCANASE PNGASE -RELATED"/>
    <property type="match status" value="1"/>
</dbReference>
<dbReference type="Pfam" id="PF17678">
    <property type="entry name" value="Glyco_hydro_92N"/>
    <property type="match status" value="1"/>
</dbReference>
<gene>
    <name evidence="8" type="ORF">EDD80_105167</name>
</gene>
<keyword evidence="5" id="KW-0732">Signal</keyword>
<dbReference type="Gene3D" id="2.70.98.10">
    <property type="match status" value="1"/>
</dbReference>
<dbReference type="InterPro" id="IPR005887">
    <property type="entry name" value="GH92_a_mannosidase_put"/>
</dbReference>
<evidence type="ECO:0000313" key="8">
    <source>
        <dbReference type="EMBL" id="TCS87353.1"/>
    </source>
</evidence>
<evidence type="ECO:0000256" key="1">
    <source>
        <dbReference type="ARBA" id="ARBA00001913"/>
    </source>
</evidence>
<comment type="caution">
    <text evidence="8">The sequence shown here is derived from an EMBL/GenBank/DDBJ whole genome shotgun (WGS) entry which is preliminary data.</text>
</comment>
<dbReference type="EMBL" id="SMAD01000005">
    <property type="protein sequence ID" value="TCS87353.1"/>
    <property type="molecule type" value="Genomic_DNA"/>
</dbReference>
<dbReference type="InterPro" id="IPR050883">
    <property type="entry name" value="PNGase"/>
</dbReference>
<dbReference type="Gene3D" id="1.20.1050.60">
    <property type="entry name" value="alpha-1,2-mannosidase"/>
    <property type="match status" value="1"/>
</dbReference>
<keyword evidence="3" id="KW-0106">Calcium</keyword>
<dbReference type="FunFam" id="3.30.2080.10:FF:000001">
    <property type="entry name" value="Alpha-1,2-mannosidase subfamily"/>
    <property type="match status" value="1"/>
</dbReference>